<dbReference type="Gene3D" id="3.40.960.10">
    <property type="entry name" value="VSR Endonuclease"/>
    <property type="match status" value="1"/>
</dbReference>
<gene>
    <name evidence="3" type="ORF">DLJ61_20325</name>
</gene>
<dbReference type="InterPro" id="IPR025159">
    <property type="entry name" value="AbiEi_N"/>
</dbReference>
<feature type="domain" description="DUF559" evidence="1">
    <location>
        <begin position="213"/>
        <end position="284"/>
    </location>
</feature>
<dbReference type="RefSeq" id="WP_004022493.1">
    <property type="nucleotide sequence ID" value="NZ_CABEIC010000002.1"/>
</dbReference>
<proteinExistence type="predicted"/>
<dbReference type="InterPro" id="IPR007569">
    <property type="entry name" value="DUF559"/>
</dbReference>
<dbReference type="Pfam" id="PF04480">
    <property type="entry name" value="DUF559"/>
    <property type="match status" value="1"/>
</dbReference>
<reference evidence="3 4" key="1">
    <citation type="submission" date="2018-05" db="EMBL/GenBank/DDBJ databases">
        <title>Complete genome sequence of Gordonia terrae NRRL B-16283.</title>
        <authorList>
            <person name="Garlena R.A."/>
            <person name="Russell D.A."/>
            <person name="Hatfull G.F."/>
        </authorList>
    </citation>
    <scope>NUCLEOTIDE SEQUENCE [LARGE SCALE GENOMIC DNA]</scope>
    <source>
        <strain evidence="3 4">NRRL B-16283</strain>
    </source>
</reference>
<organism evidence="3 4">
    <name type="scientific">Gordonia terrae</name>
    <dbReference type="NCBI Taxonomy" id="2055"/>
    <lineage>
        <taxon>Bacteria</taxon>
        <taxon>Bacillati</taxon>
        <taxon>Actinomycetota</taxon>
        <taxon>Actinomycetes</taxon>
        <taxon>Mycobacteriales</taxon>
        <taxon>Gordoniaceae</taxon>
        <taxon>Gordonia</taxon>
    </lineage>
</organism>
<accession>A0AAD0K9Y3</accession>
<dbReference type="AlphaFoldDB" id="A0AAD0K9Y3"/>
<feature type="domain" description="AbiEi antitoxin N-terminal" evidence="2">
    <location>
        <begin position="2"/>
        <end position="49"/>
    </location>
</feature>
<evidence type="ECO:0000313" key="4">
    <source>
        <dbReference type="Proteomes" id="UP000247118"/>
    </source>
</evidence>
<dbReference type="InterPro" id="IPR011335">
    <property type="entry name" value="Restrct_endonuc-II-like"/>
</dbReference>
<dbReference type="GeneID" id="32690155"/>
<dbReference type="Pfam" id="PF13338">
    <property type="entry name" value="AbiEi_4"/>
    <property type="match status" value="1"/>
</dbReference>
<protein>
    <submittedName>
        <fullName evidence="3">DUF559 domain-containing protein</fullName>
    </submittedName>
</protein>
<dbReference type="Proteomes" id="UP000247118">
    <property type="component" value="Chromosome"/>
</dbReference>
<evidence type="ECO:0000259" key="2">
    <source>
        <dbReference type="Pfam" id="PF13338"/>
    </source>
</evidence>
<name>A0AAD0K9Y3_9ACTN</name>
<evidence type="ECO:0000313" key="3">
    <source>
        <dbReference type="EMBL" id="AWO85546.1"/>
    </source>
</evidence>
<evidence type="ECO:0000259" key="1">
    <source>
        <dbReference type="Pfam" id="PF04480"/>
    </source>
</evidence>
<sequence length="313" mass="33908">MDIAELTARRDGVFSTREARDCSVSSSTIHRKLAAGDWKAVARGVYLVAGHPRTARAQARIAVLSVHTAAVLGGAASSWWLGLHDDEPRKHVVYTPTRGTARRSSATALVRYRPLHAEDITIHQGLPTTAAALTVLDASLDIGISMLDSALLTTRVTLDALHAAHDRYPNRHGAPRVATYLRLLGDGARSEAERLTTELLTTAGITGWIANMPTLGHVIDFAFPDTKIAVGIDGFAFHRDVATFQRDRTKRNLLTANGWTVLNFTWTDLIERPAQVATAIHTALHRSAAGNAYDVAPGNRAQRHTGLVRTAKT</sequence>
<dbReference type="EMBL" id="CP029604">
    <property type="protein sequence ID" value="AWO85546.1"/>
    <property type="molecule type" value="Genomic_DNA"/>
</dbReference>
<dbReference type="SUPFAM" id="SSF52980">
    <property type="entry name" value="Restriction endonuclease-like"/>
    <property type="match status" value="1"/>
</dbReference>